<feature type="transmembrane region" description="Helical" evidence="6">
    <location>
        <begin position="103"/>
        <end position="124"/>
    </location>
</feature>
<feature type="transmembrane region" description="Helical" evidence="6">
    <location>
        <begin position="193"/>
        <end position="216"/>
    </location>
</feature>
<sequence>MQSERPLPTNAPLDGFATALVIAIMFSWGLNQVAIKVAIRGFDPMLMAAGRSALAGLCVFLWCRLHGIPLFAHDGTLAAGMAAGLLFGVEFIMIFMAMDMTSVGRVTLLMNLMPFWVAIGGHFLLGERMSLRAVIGMVIAFIGVYIVFSDRVGRPGPLALYGDIIAICSGFLWGMTSLVIKRSRLVSAPPEKVLLYQLVVASVVPLPLLGAAGPIIRDVNMLSIIAFLFQSLFVTAFTYLLWFWMFRRYSVSKLSNFAFLTPAFGVILSAVLLGEHLSWKMFASLFLIAAGLFVINRPPRKAIVR</sequence>
<feature type="transmembrane region" description="Helical" evidence="6">
    <location>
        <begin position="45"/>
        <end position="65"/>
    </location>
</feature>
<comment type="caution">
    <text evidence="8">The sequence shown here is derived from an EMBL/GenBank/DDBJ whole genome shotgun (WGS) entry which is preliminary data.</text>
</comment>
<feature type="transmembrane region" description="Helical" evidence="6">
    <location>
        <begin position="279"/>
        <end position="295"/>
    </location>
</feature>
<evidence type="ECO:0000256" key="4">
    <source>
        <dbReference type="ARBA" id="ARBA00022989"/>
    </source>
</evidence>
<organism evidence="8 9">
    <name type="scientific">Daeguia caeni</name>
    <dbReference type="NCBI Taxonomy" id="439612"/>
    <lineage>
        <taxon>Bacteria</taxon>
        <taxon>Pseudomonadati</taxon>
        <taxon>Pseudomonadota</taxon>
        <taxon>Alphaproteobacteria</taxon>
        <taxon>Hyphomicrobiales</taxon>
        <taxon>Brucellaceae</taxon>
        <taxon>Daeguia</taxon>
    </lineage>
</organism>
<comment type="similarity">
    <text evidence="2">Belongs to the EamA transporter family.</text>
</comment>
<evidence type="ECO:0000256" key="6">
    <source>
        <dbReference type="SAM" id="Phobius"/>
    </source>
</evidence>
<keyword evidence="4 6" id="KW-1133">Transmembrane helix</keyword>
<dbReference type="RefSeq" id="WP_374829676.1">
    <property type="nucleotide sequence ID" value="NZ_JBHEEZ010000001.1"/>
</dbReference>
<evidence type="ECO:0000256" key="2">
    <source>
        <dbReference type="ARBA" id="ARBA00007362"/>
    </source>
</evidence>
<evidence type="ECO:0000256" key="1">
    <source>
        <dbReference type="ARBA" id="ARBA00004141"/>
    </source>
</evidence>
<dbReference type="InterPro" id="IPR050638">
    <property type="entry name" value="AA-Vitamin_Transporters"/>
</dbReference>
<feature type="transmembrane region" description="Helical" evidence="6">
    <location>
        <begin position="131"/>
        <end position="148"/>
    </location>
</feature>
<keyword evidence="5 6" id="KW-0472">Membrane</keyword>
<dbReference type="InterPro" id="IPR000620">
    <property type="entry name" value="EamA_dom"/>
</dbReference>
<dbReference type="Gene3D" id="1.10.3730.20">
    <property type="match status" value="2"/>
</dbReference>
<dbReference type="Pfam" id="PF00892">
    <property type="entry name" value="EamA"/>
    <property type="match status" value="2"/>
</dbReference>
<comment type="subcellular location">
    <subcellularLocation>
        <location evidence="1">Membrane</location>
        <topology evidence="1">Multi-pass membrane protein</topology>
    </subcellularLocation>
</comment>
<evidence type="ECO:0000256" key="3">
    <source>
        <dbReference type="ARBA" id="ARBA00022692"/>
    </source>
</evidence>
<feature type="domain" description="EamA" evidence="7">
    <location>
        <begin position="19"/>
        <end position="148"/>
    </location>
</feature>
<dbReference type="InterPro" id="IPR037185">
    <property type="entry name" value="EmrE-like"/>
</dbReference>
<keyword evidence="9" id="KW-1185">Reference proteome</keyword>
<feature type="transmembrane region" description="Helical" evidence="6">
    <location>
        <begin position="254"/>
        <end position="273"/>
    </location>
</feature>
<accession>A0ABV9H788</accession>
<dbReference type="EMBL" id="JBHSEL010000053">
    <property type="protein sequence ID" value="MFC4625189.1"/>
    <property type="molecule type" value="Genomic_DNA"/>
</dbReference>
<feature type="transmembrane region" description="Helical" evidence="6">
    <location>
        <begin position="160"/>
        <end position="181"/>
    </location>
</feature>
<evidence type="ECO:0000313" key="9">
    <source>
        <dbReference type="Proteomes" id="UP001596042"/>
    </source>
</evidence>
<dbReference type="Proteomes" id="UP001596042">
    <property type="component" value="Unassembled WGS sequence"/>
</dbReference>
<dbReference type="SUPFAM" id="SSF103481">
    <property type="entry name" value="Multidrug resistance efflux transporter EmrE"/>
    <property type="match status" value="2"/>
</dbReference>
<feature type="transmembrane region" description="Helical" evidence="6">
    <location>
        <begin position="77"/>
        <end position="97"/>
    </location>
</feature>
<feature type="domain" description="EamA" evidence="7">
    <location>
        <begin position="161"/>
        <end position="296"/>
    </location>
</feature>
<keyword evidence="3 6" id="KW-0812">Transmembrane</keyword>
<name>A0ABV9H788_9HYPH</name>
<proteinExistence type="inferred from homology"/>
<gene>
    <name evidence="8" type="ORF">ACFO1V_08140</name>
</gene>
<protein>
    <submittedName>
        <fullName evidence="8">DMT family transporter</fullName>
    </submittedName>
</protein>
<feature type="transmembrane region" description="Helical" evidence="6">
    <location>
        <begin position="12"/>
        <end position="30"/>
    </location>
</feature>
<evidence type="ECO:0000259" key="7">
    <source>
        <dbReference type="Pfam" id="PF00892"/>
    </source>
</evidence>
<reference evidence="9" key="1">
    <citation type="journal article" date="2019" name="Int. J. Syst. Evol. Microbiol.">
        <title>The Global Catalogue of Microorganisms (GCM) 10K type strain sequencing project: providing services to taxonomists for standard genome sequencing and annotation.</title>
        <authorList>
            <consortium name="The Broad Institute Genomics Platform"/>
            <consortium name="The Broad Institute Genome Sequencing Center for Infectious Disease"/>
            <person name="Wu L."/>
            <person name="Ma J."/>
        </authorList>
    </citation>
    <scope>NUCLEOTIDE SEQUENCE [LARGE SCALE GENOMIC DNA]</scope>
    <source>
        <strain evidence="9">CGMCC 1.15731</strain>
    </source>
</reference>
<evidence type="ECO:0000313" key="8">
    <source>
        <dbReference type="EMBL" id="MFC4625189.1"/>
    </source>
</evidence>
<feature type="transmembrane region" description="Helical" evidence="6">
    <location>
        <begin position="222"/>
        <end position="242"/>
    </location>
</feature>
<evidence type="ECO:0000256" key="5">
    <source>
        <dbReference type="ARBA" id="ARBA00023136"/>
    </source>
</evidence>
<dbReference type="PANTHER" id="PTHR32322">
    <property type="entry name" value="INNER MEMBRANE TRANSPORTER"/>
    <property type="match status" value="1"/>
</dbReference>
<dbReference type="PANTHER" id="PTHR32322:SF2">
    <property type="entry name" value="EAMA DOMAIN-CONTAINING PROTEIN"/>
    <property type="match status" value="1"/>
</dbReference>